<accession>A0A7H0SPR1</accession>
<dbReference type="InterPro" id="IPR020569">
    <property type="entry name" value="UPF0029_Impact_CS"/>
</dbReference>
<keyword evidence="5" id="KW-1185">Reference proteome</keyword>
<comment type="similarity">
    <text evidence="1">Belongs to the IMPACT family.</text>
</comment>
<dbReference type="InterPro" id="IPR020568">
    <property type="entry name" value="Ribosomal_Su5_D2-typ_SF"/>
</dbReference>
<evidence type="ECO:0000259" key="3">
    <source>
        <dbReference type="Pfam" id="PF09186"/>
    </source>
</evidence>
<evidence type="ECO:0000259" key="2">
    <source>
        <dbReference type="Pfam" id="PF01205"/>
    </source>
</evidence>
<dbReference type="Pfam" id="PF09186">
    <property type="entry name" value="DUF1949"/>
    <property type="match status" value="1"/>
</dbReference>
<dbReference type="KEGG" id="cpoy:GP475_07710"/>
<feature type="domain" description="Impact N-terminal" evidence="2">
    <location>
        <begin position="19"/>
        <end position="122"/>
    </location>
</feature>
<dbReference type="InterPro" id="IPR036956">
    <property type="entry name" value="Impact_N_sf"/>
</dbReference>
<dbReference type="InterPro" id="IPR015796">
    <property type="entry name" value="Impact_YigZ-like"/>
</dbReference>
<evidence type="ECO:0000313" key="5">
    <source>
        <dbReference type="Proteomes" id="UP000516320"/>
    </source>
</evidence>
<protein>
    <submittedName>
        <fullName evidence="4">YigZ family protein</fullName>
    </submittedName>
</protein>
<dbReference type="Pfam" id="PF01205">
    <property type="entry name" value="Impact_N"/>
    <property type="match status" value="1"/>
</dbReference>
<dbReference type="RefSeq" id="WP_187973850.1">
    <property type="nucleotide sequence ID" value="NZ_CP046884.1"/>
</dbReference>
<dbReference type="InterPro" id="IPR001498">
    <property type="entry name" value="Impact_N"/>
</dbReference>
<dbReference type="InterPro" id="IPR023582">
    <property type="entry name" value="Impact"/>
</dbReference>
<dbReference type="PROSITE" id="PS00910">
    <property type="entry name" value="UPF0029"/>
    <property type="match status" value="1"/>
</dbReference>
<dbReference type="Proteomes" id="UP000516320">
    <property type="component" value="Chromosome"/>
</dbReference>
<dbReference type="AlphaFoldDB" id="A0A7H0SPR1"/>
<feature type="domain" description="UPF0029" evidence="3">
    <location>
        <begin position="141"/>
        <end position="195"/>
    </location>
</feature>
<dbReference type="PANTHER" id="PTHR16301:SF20">
    <property type="entry name" value="IMPACT FAMILY MEMBER YIGZ"/>
    <property type="match status" value="1"/>
</dbReference>
<dbReference type="GO" id="GO:0005737">
    <property type="term" value="C:cytoplasm"/>
    <property type="evidence" value="ECO:0007669"/>
    <property type="project" value="TreeGrafter"/>
</dbReference>
<proteinExistence type="inferred from homology"/>
<dbReference type="NCBIfam" id="TIGR00257">
    <property type="entry name" value="IMPACT_YIGZ"/>
    <property type="match status" value="1"/>
</dbReference>
<gene>
    <name evidence="4" type="ORF">GP475_07710</name>
</gene>
<evidence type="ECO:0000313" key="4">
    <source>
        <dbReference type="EMBL" id="QNQ90536.1"/>
    </source>
</evidence>
<name>A0A7H0SPR1_9CORY</name>
<dbReference type="GO" id="GO:0006446">
    <property type="term" value="P:regulation of translational initiation"/>
    <property type="evidence" value="ECO:0007669"/>
    <property type="project" value="TreeGrafter"/>
</dbReference>
<dbReference type="InterPro" id="IPR015269">
    <property type="entry name" value="UPF0029_Impact_C"/>
</dbReference>
<dbReference type="SUPFAM" id="SSF54211">
    <property type="entry name" value="Ribosomal protein S5 domain 2-like"/>
    <property type="match status" value="1"/>
</dbReference>
<sequence length="217" mass="24254">MYSCPAENFRGSCEWEVQRSRFICVIGRIQSEKEARQFIDTVRREYPDARHHCHAFIVHSTDAQPRAYSSDDGEPAGTAGRPMLDVLQGSGLQDVVVVVVRYFGGIKLGTGGLVKAYSHSVTLGLELVPRVIRSRQNLYRVEIAHASAGKYQAEFRARGLNIIEVKYEEAVRLLLACAPEEEDYVRNLVAAVTQGEHDVVEAGQRWVDIPEETPVRG</sequence>
<organism evidence="4 5">
    <name type="scientific">Corynebacterium poyangense</name>
    <dbReference type="NCBI Taxonomy" id="2684405"/>
    <lineage>
        <taxon>Bacteria</taxon>
        <taxon>Bacillati</taxon>
        <taxon>Actinomycetota</taxon>
        <taxon>Actinomycetes</taxon>
        <taxon>Mycobacteriales</taxon>
        <taxon>Corynebacteriaceae</taxon>
        <taxon>Corynebacterium</taxon>
    </lineage>
</organism>
<reference evidence="4 5" key="1">
    <citation type="submission" date="2019-12" db="EMBL/GenBank/DDBJ databases">
        <title>Corynebacterium sp. nov., isolated from feces of the Anser Albifrons in China.</title>
        <authorList>
            <person name="Liu Q."/>
        </authorList>
    </citation>
    <scope>NUCLEOTIDE SEQUENCE [LARGE SCALE GENOMIC DNA]</scope>
    <source>
        <strain evidence="4 5">4H37-19</strain>
    </source>
</reference>
<dbReference type="Gene3D" id="3.30.230.30">
    <property type="entry name" value="Impact, N-terminal domain"/>
    <property type="match status" value="1"/>
</dbReference>
<dbReference type="EMBL" id="CP046884">
    <property type="protein sequence ID" value="QNQ90536.1"/>
    <property type="molecule type" value="Genomic_DNA"/>
</dbReference>
<dbReference type="PANTHER" id="PTHR16301">
    <property type="entry name" value="IMPACT-RELATED"/>
    <property type="match status" value="1"/>
</dbReference>
<evidence type="ECO:0000256" key="1">
    <source>
        <dbReference type="ARBA" id="ARBA00007665"/>
    </source>
</evidence>